<comment type="caution">
    <text evidence="2">The sequence shown here is derived from an EMBL/GenBank/DDBJ whole genome shotgun (WGS) entry which is preliminary data.</text>
</comment>
<proteinExistence type="predicted"/>
<evidence type="ECO:0000256" key="1">
    <source>
        <dbReference type="SAM" id="Phobius"/>
    </source>
</evidence>
<gene>
    <name evidence="2" type="ORF">I3842_16G096300</name>
</gene>
<dbReference type="Proteomes" id="UP000811246">
    <property type="component" value="Chromosome 16"/>
</dbReference>
<dbReference type="EMBL" id="CM031840">
    <property type="protein sequence ID" value="KAG6673121.1"/>
    <property type="molecule type" value="Genomic_DNA"/>
</dbReference>
<keyword evidence="1" id="KW-0472">Membrane</keyword>
<accession>A0A922D4Z2</accession>
<evidence type="ECO:0000313" key="3">
    <source>
        <dbReference type="Proteomes" id="UP000811246"/>
    </source>
</evidence>
<dbReference type="AlphaFoldDB" id="A0A922D4Z2"/>
<protein>
    <submittedName>
        <fullName evidence="2">Uncharacterized protein</fullName>
    </submittedName>
</protein>
<keyword evidence="1" id="KW-1133">Transmembrane helix</keyword>
<evidence type="ECO:0000313" key="2">
    <source>
        <dbReference type="EMBL" id="KAG6673121.1"/>
    </source>
</evidence>
<name>A0A922D4Z2_CARIL</name>
<organism evidence="2 3">
    <name type="scientific">Carya illinoinensis</name>
    <name type="common">Pecan</name>
    <dbReference type="NCBI Taxonomy" id="32201"/>
    <lineage>
        <taxon>Eukaryota</taxon>
        <taxon>Viridiplantae</taxon>
        <taxon>Streptophyta</taxon>
        <taxon>Embryophyta</taxon>
        <taxon>Tracheophyta</taxon>
        <taxon>Spermatophyta</taxon>
        <taxon>Magnoliopsida</taxon>
        <taxon>eudicotyledons</taxon>
        <taxon>Gunneridae</taxon>
        <taxon>Pentapetalae</taxon>
        <taxon>rosids</taxon>
        <taxon>fabids</taxon>
        <taxon>Fagales</taxon>
        <taxon>Juglandaceae</taxon>
        <taxon>Carya</taxon>
    </lineage>
</organism>
<keyword evidence="1" id="KW-0812">Transmembrane</keyword>
<sequence>MPYIFRFYPLFYFLLCFYSVCCGFLSSFYTNWHYIFSWSVSHPIASGVDFLHLPCLKNALMHLLMVYSKDIMVPVLAYGQIEAAEERK</sequence>
<feature type="transmembrane region" description="Helical" evidence="1">
    <location>
        <begin position="7"/>
        <end position="29"/>
    </location>
</feature>
<reference evidence="2" key="1">
    <citation type="submission" date="2021-01" db="EMBL/GenBank/DDBJ databases">
        <authorList>
            <person name="Lovell J.T."/>
            <person name="Bentley N."/>
            <person name="Bhattarai G."/>
            <person name="Jenkins J.W."/>
            <person name="Sreedasyam A."/>
            <person name="Alarcon Y."/>
            <person name="Bock C."/>
            <person name="Boston L."/>
            <person name="Carlson J."/>
            <person name="Cervantes K."/>
            <person name="Clermont K."/>
            <person name="Krom N."/>
            <person name="Kubenka K."/>
            <person name="Mamidi S."/>
            <person name="Mattison C."/>
            <person name="Monteros M."/>
            <person name="Pisani C."/>
            <person name="Plott C."/>
            <person name="Rajasekar S."/>
            <person name="Rhein H.S."/>
            <person name="Rohla C."/>
            <person name="Song M."/>
            <person name="Hilaire R.S."/>
            <person name="Shu S."/>
            <person name="Wells L."/>
            <person name="Wang X."/>
            <person name="Webber J."/>
            <person name="Heerema R.J."/>
            <person name="Klein P."/>
            <person name="Conner P."/>
            <person name="Grauke L."/>
            <person name="Grimwood J."/>
            <person name="Schmutz J."/>
            <person name="Randall J.J."/>
        </authorList>
    </citation>
    <scope>NUCLEOTIDE SEQUENCE</scope>
    <source>
        <tissue evidence="2">Leaf</tissue>
    </source>
</reference>